<comment type="similarity">
    <text evidence="2 10">Belongs to the disproportionating enzyme family.</text>
</comment>
<evidence type="ECO:0000256" key="1">
    <source>
        <dbReference type="ARBA" id="ARBA00000439"/>
    </source>
</evidence>
<name>A0A4U3L6C6_9BACT</name>
<keyword evidence="5 10" id="KW-0328">Glycosyltransferase</keyword>
<evidence type="ECO:0000256" key="7">
    <source>
        <dbReference type="ARBA" id="ARBA00023277"/>
    </source>
</evidence>
<evidence type="ECO:0000256" key="8">
    <source>
        <dbReference type="ARBA" id="ARBA00031423"/>
    </source>
</evidence>
<dbReference type="OrthoDB" id="9811841at2"/>
<dbReference type="GO" id="GO:0005975">
    <property type="term" value="P:carbohydrate metabolic process"/>
    <property type="evidence" value="ECO:0007669"/>
    <property type="project" value="InterPro"/>
</dbReference>
<gene>
    <name evidence="11" type="primary">malQ</name>
    <name evidence="11" type="ORF">FC093_08075</name>
</gene>
<dbReference type="AlphaFoldDB" id="A0A4U3L6C6"/>
<dbReference type="InterPro" id="IPR003385">
    <property type="entry name" value="Glyco_hydro_77"/>
</dbReference>
<comment type="catalytic activity">
    <reaction evidence="1 10">
        <text>Transfers a segment of a (1-&gt;4)-alpha-D-glucan to a new position in an acceptor, which may be glucose or a (1-&gt;4)-alpha-D-glucan.</text>
        <dbReference type="EC" id="2.4.1.25"/>
    </reaction>
</comment>
<dbReference type="PANTHER" id="PTHR32438">
    <property type="entry name" value="4-ALPHA-GLUCANOTRANSFERASE DPE1, CHLOROPLASTIC/AMYLOPLASTIC"/>
    <property type="match status" value="1"/>
</dbReference>
<evidence type="ECO:0000256" key="10">
    <source>
        <dbReference type="RuleBase" id="RU361207"/>
    </source>
</evidence>
<evidence type="ECO:0000256" key="3">
    <source>
        <dbReference type="ARBA" id="ARBA00012560"/>
    </source>
</evidence>
<keyword evidence="7 10" id="KW-0119">Carbohydrate metabolism</keyword>
<protein>
    <recommendedName>
        <fullName evidence="4 10">4-alpha-glucanotransferase</fullName>
        <ecNumber evidence="3 10">2.4.1.25</ecNumber>
    </recommendedName>
    <alternativeName>
        <fullName evidence="8 10">Amylomaltase</fullName>
    </alternativeName>
    <alternativeName>
        <fullName evidence="9 10">Disproportionating enzyme</fullName>
    </alternativeName>
</protein>
<keyword evidence="12" id="KW-1185">Reference proteome</keyword>
<reference evidence="11 12" key="1">
    <citation type="submission" date="2019-05" db="EMBL/GenBank/DDBJ databases">
        <title>Panacibacter sp. strain 17mud1-8 Genome sequencing and assembly.</title>
        <authorList>
            <person name="Chhetri G."/>
        </authorList>
    </citation>
    <scope>NUCLEOTIDE SEQUENCE [LARGE SCALE GENOMIC DNA]</scope>
    <source>
        <strain evidence="11 12">17mud1-8</strain>
    </source>
</reference>
<evidence type="ECO:0000256" key="4">
    <source>
        <dbReference type="ARBA" id="ARBA00020295"/>
    </source>
</evidence>
<dbReference type="GO" id="GO:0004134">
    <property type="term" value="F:4-alpha-glucanotransferase activity"/>
    <property type="evidence" value="ECO:0007669"/>
    <property type="project" value="UniProtKB-EC"/>
</dbReference>
<evidence type="ECO:0000256" key="5">
    <source>
        <dbReference type="ARBA" id="ARBA00022676"/>
    </source>
</evidence>
<dbReference type="EC" id="2.4.1.25" evidence="3 10"/>
<keyword evidence="6 10" id="KW-0808">Transferase</keyword>
<dbReference type="PANTHER" id="PTHR32438:SF5">
    <property type="entry name" value="4-ALPHA-GLUCANOTRANSFERASE DPE1, CHLOROPLASTIC_AMYLOPLASTIC"/>
    <property type="match status" value="1"/>
</dbReference>
<accession>A0A4U3L6C6</accession>
<dbReference type="NCBIfam" id="TIGR00217">
    <property type="entry name" value="malQ"/>
    <property type="match status" value="1"/>
</dbReference>
<proteinExistence type="inferred from homology"/>
<dbReference type="RefSeq" id="WP_137261261.1">
    <property type="nucleotide sequence ID" value="NZ_SZQL01000005.1"/>
</dbReference>
<evidence type="ECO:0000256" key="2">
    <source>
        <dbReference type="ARBA" id="ARBA00005684"/>
    </source>
</evidence>
<organism evidence="11 12">
    <name type="scientific">Ilyomonas limi</name>
    <dbReference type="NCBI Taxonomy" id="2575867"/>
    <lineage>
        <taxon>Bacteria</taxon>
        <taxon>Pseudomonadati</taxon>
        <taxon>Bacteroidota</taxon>
        <taxon>Chitinophagia</taxon>
        <taxon>Chitinophagales</taxon>
        <taxon>Chitinophagaceae</taxon>
        <taxon>Ilyomonas</taxon>
    </lineage>
</organism>
<dbReference type="NCBIfam" id="NF011080">
    <property type="entry name" value="PRK14508.1-3"/>
    <property type="match status" value="1"/>
</dbReference>
<dbReference type="Pfam" id="PF02446">
    <property type="entry name" value="Glyco_hydro_77"/>
    <property type="match status" value="1"/>
</dbReference>
<evidence type="ECO:0000313" key="11">
    <source>
        <dbReference type="EMBL" id="TKK69266.1"/>
    </source>
</evidence>
<evidence type="ECO:0000256" key="9">
    <source>
        <dbReference type="ARBA" id="ARBA00031501"/>
    </source>
</evidence>
<dbReference type="Proteomes" id="UP000305848">
    <property type="component" value="Unassembled WGS sequence"/>
</dbReference>
<dbReference type="SUPFAM" id="SSF51445">
    <property type="entry name" value="(Trans)glycosidases"/>
    <property type="match status" value="1"/>
</dbReference>
<dbReference type="EMBL" id="SZQL01000005">
    <property type="protein sequence ID" value="TKK69266.1"/>
    <property type="molecule type" value="Genomic_DNA"/>
</dbReference>
<evidence type="ECO:0000256" key="6">
    <source>
        <dbReference type="ARBA" id="ARBA00022679"/>
    </source>
</evidence>
<sequence>MKQKRPATQQQEASFSFAQLQRSAGILLHITSLPSAFGIGDLGPGAIAFANFLHRSKQTFWQLLPLNPITAGQGFSPYSANSSMAGNPLLISPELLVKDGLLSKKDIAKYKVEESDKADYERAEKTKQALLDKAYTNYINNPSALEKEYKTFIKKESYWLHDFALYTVLKKEHEGRQWSDWETPYKQHDAKALKHFEGAHKAAIDKVQWQQFIFLKQWQQLKTYCNSLNIRMFGDMPIYVAYDSADVWANRDIFSIDEGGKQEFVAGTPPDNFNENGQLWGMPIFKWDVLQQQNYDWWLKRLRKNLQLFDVLRLDHFRAFAAYWQIKAGAKTARDGEWINAPGHELFTLVKKEIGEMPFIAEDLGHIDEPVYKLRDNFELPGMEVLQFAFGEGMPQSVHIPHHHVPVSVVYTGTHDTNTTVGWYKQLDKQSRQNLMDYAGIKITQKNVCDLLCRMTYASVSKLAILPMQDVLCLDEKARINVPSSGENNWTWRITSAQINAEIEARLQEWCTLYDRLPNNYSQAIYF</sequence>
<evidence type="ECO:0000313" key="12">
    <source>
        <dbReference type="Proteomes" id="UP000305848"/>
    </source>
</evidence>
<dbReference type="Gene3D" id="3.20.20.80">
    <property type="entry name" value="Glycosidases"/>
    <property type="match status" value="1"/>
</dbReference>
<comment type="caution">
    <text evidence="11">The sequence shown here is derived from an EMBL/GenBank/DDBJ whole genome shotgun (WGS) entry which is preliminary data.</text>
</comment>
<dbReference type="InterPro" id="IPR017853">
    <property type="entry name" value="GH"/>
</dbReference>